<sequence>MRDKLLSSLDAALPGWRESRMLTVPAAVEDALLVHTLYECGWAGRESDVRRARDAFQVWRTRPDAESVLDLGDRSVAVVGAGSCRRTDDRNHGSPVYSVTGDCLAAPSPVSARFVGEALGYVEDSGLGAYLDHGLGVVVLVTHREFDGMLESYSLSSFPGTMWVDHSDDALRLGEVLLHESGHTWLNLCLAALDERLPAEPLWHSPWKDTPRPAFGILHAALSFSLLIQYFRHYSGEHAPDERMRRYCAFRARVEAGRMGDTVESVQAAAGLLRSPELRDTIMGEVWRAVGSHAH</sequence>
<dbReference type="InterPro" id="IPR026337">
    <property type="entry name" value="AKG_HExxH"/>
</dbReference>
<dbReference type="EMBL" id="JADBEK010000001">
    <property type="protein sequence ID" value="MBE1582305.1"/>
    <property type="molecule type" value="Genomic_DNA"/>
</dbReference>
<accession>A0ABR9LNS4</accession>
<dbReference type="RefSeq" id="WP_192783607.1">
    <property type="nucleotide sequence ID" value="NZ_JADBEK010000001.1"/>
</dbReference>
<comment type="caution">
    <text evidence="1">The sequence shown here is derived from an EMBL/GenBank/DDBJ whole genome shotgun (WGS) entry which is preliminary data.</text>
</comment>
<evidence type="ECO:0000313" key="1">
    <source>
        <dbReference type="EMBL" id="MBE1582305.1"/>
    </source>
</evidence>
<reference evidence="1 2" key="1">
    <citation type="submission" date="2020-10" db="EMBL/GenBank/DDBJ databases">
        <title>Sequencing the genomes of 1000 actinobacteria strains.</title>
        <authorList>
            <person name="Klenk H.-P."/>
        </authorList>
    </citation>
    <scope>NUCLEOTIDE SEQUENCE [LARGE SCALE GENOMIC DNA]</scope>
    <source>
        <strain evidence="1 2">DSM 43173</strain>
    </source>
</reference>
<evidence type="ECO:0000313" key="2">
    <source>
        <dbReference type="Proteomes" id="UP000633509"/>
    </source>
</evidence>
<proteinExistence type="predicted"/>
<gene>
    <name evidence="1" type="ORF">H4W80_000563</name>
</gene>
<keyword evidence="2" id="KW-1185">Reference proteome</keyword>
<protein>
    <recommendedName>
        <fullName evidence="3">HEXXH motif domain-containing protein</fullName>
    </recommendedName>
</protein>
<name>A0ABR9LNS4_9ACTN</name>
<organism evidence="1 2">
    <name type="scientific">Nonomuraea angiospora</name>
    <dbReference type="NCBI Taxonomy" id="46172"/>
    <lineage>
        <taxon>Bacteria</taxon>
        <taxon>Bacillati</taxon>
        <taxon>Actinomycetota</taxon>
        <taxon>Actinomycetes</taxon>
        <taxon>Streptosporangiales</taxon>
        <taxon>Streptosporangiaceae</taxon>
        <taxon>Nonomuraea</taxon>
    </lineage>
</organism>
<evidence type="ECO:0008006" key="3">
    <source>
        <dbReference type="Google" id="ProtNLM"/>
    </source>
</evidence>
<dbReference type="NCBIfam" id="TIGR04267">
    <property type="entry name" value="mod_HExxH"/>
    <property type="match status" value="1"/>
</dbReference>
<dbReference type="Proteomes" id="UP000633509">
    <property type="component" value="Unassembled WGS sequence"/>
</dbReference>